<evidence type="ECO:0000313" key="2">
    <source>
        <dbReference type="EMBL" id="KAK3753366.1"/>
    </source>
</evidence>
<sequence>MISWQKVTRQPNTAAGLRTCSLSPLFSFIFTNLSVLAGHVVILRQNAVFSFGLYTLLCKFSTLHAKRGFSKFSVKDVQTAYTLKPVTQEVRR</sequence>
<keyword evidence="3" id="KW-1185">Reference proteome</keyword>
<keyword evidence="1" id="KW-1133">Transmembrane helix</keyword>
<evidence type="ECO:0000256" key="1">
    <source>
        <dbReference type="SAM" id="Phobius"/>
    </source>
</evidence>
<dbReference type="EMBL" id="JAWDGP010005713">
    <property type="protein sequence ID" value="KAK3753366.1"/>
    <property type="molecule type" value="Genomic_DNA"/>
</dbReference>
<name>A0AAE0YQ49_9GAST</name>
<accession>A0AAE0YQ49</accession>
<organism evidence="2 3">
    <name type="scientific">Elysia crispata</name>
    <name type="common">lettuce slug</name>
    <dbReference type="NCBI Taxonomy" id="231223"/>
    <lineage>
        <taxon>Eukaryota</taxon>
        <taxon>Metazoa</taxon>
        <taxon>Spiralia</taxon>
        <taxon>Lophotrochozoa</taxon>
        <taxon>Mollusca</taxon>
        <taxon>Gastropoda</taxon>
        <taxon>Heterobranchia</taxon>
        <taxon>Euthyneura</taxon>
        <taxon>Panpulmonata</taxon>
        <taxon>Sacoglossa</taxon>
        <taxon>Placobranchoidea</taxon>
        <taxon>Plakobranchidae</taxon>
        <taxon>Elysia</taxon>
    </lineage>
</organism>
<proteinExistence type="predicted"/>
<dbReference type="Proteomes" id="UP001283361">
    <property type="component" value="Unassembled WGS sequence"/>
</dbReference>
<protein>
    <submittedName>
        <fullName evidence="2">Uncharacterized protein</fullName>
    </submittedName>
</protein>
<keyword evidence="1" id="KW-0472">Membrane</keyword>
<keyword evidence="1" id="KW-0812">Transmembrane</keyword>
<gene>
    <name evidence="2" type="ORF">RRG08_005955</name>
</gene>
<comment type="caution">
    <text evidence="2">The sequence shown here is derived from an EMBL/GenBank/DDBJ whole genome shotgun (WGS) entry which is preliminary data.</text>
</comment>
<dbReference type="AlphaFoldDB" id="A0AAE0YQ49"/>
<feature type="transmembrane region" description="Helical" evidence="1">
    <location>
        <begin position="21"/>
        <end position="42"/>
    </location>
</feature>
<reference evidence="2" key="1">
    <citation type="journal article" date="2023" name="G3 (Bethesda)">
        <title>A reference genome for the long-term kleptoplast-retaining sea slug Elysia crispata morphotype clarki.</title>
        <authorList>
            <person name="Eastman K.E."/>
            <person name="Pendleton A.L."/>
            <person name="Shaikh M.A."/>
            <person name="Suttiyut T."/>
            <person name="Ogas R."/>
            <person name="Tomko P."/>
            <person name="Gavelis G."/>
            <person name="Widhalm J.R."/>
            <person name="Wisecaver J.H."/>
        </authorList>
    </citation>
    <scope>NUCLEOTIDE SEQUENCE</scope>
    <source>
        <strain evidence="2">ECLA1</strain>
    </source>
</reference>
<evidence type="ECO:0000313" key="3">
    <source>
        <dbReference type="Proteomes" id="UP001283361"/>
    </source>
</evidence>